<dbReference type="GO" id="GO:0018279">
    <property type="term" value="P:protein N-linked glycosylation via asparagine"/>
    <property type="evidence" value="ECO:0007669"/>
    <property type="project" value="TreeGrafter"/>
</dbReference>
<feature type="compositionally biased region" description="Pro residues" evidence="1">
    <location>
        <begin position="230"/>
        <end position="240"/>
    </location>
</feature>
<gene>
    <name evidence="4" type="ORF">Agub_g15771</name>
</gene>
<feature type="region of interest" description="Disordered" evidence="1">
    <location>
        <begin position="228"/>
        <end position="247"/>
    </location>
</feature>
<dbReference type="PANTHER" id="PTHR11226">
    <property type="entry name" value="UDP-GLUCOSE GLYCOPROTEIN:GLUCOSYLTRANSFERASE"/>
    <property type="match status" value="1"/>
</dbReference>
<dbReference type="GO" id="GO:0005783">
    <property type="term" value="C:endoplasmic reticulum"/>
    <property type="evidence" value="ECO:0007669"/>
    <property type="project" value="TreeGrafter"/>
</dbReference>
<dbReference type="EMBL" id="BMAR01000085">
    <property type="protein sequence ID" value="GFR53072.1"/>
    <property type="molecule type" value="Genomic_DNA"/>
</dbReference>
<dbReference type="Proteomes" id="UP001054857">
    <property type="component" value="Unassembled WGS sequence"/>
</dbReference>
<dbReference type="Pfam" id="PF18403">
    <property type="entry name" value="Thioredoxin_15"/>
    <property type="match status" value="1"/>
</dbReference>
<comment type="caution">
    <text evidence="4">The sequence shown here is derived from an EMBL/GenBank/DDBJ whole genome shotgun (WGS) entry which is preliminary data.</text>
</comment>
<feature type="non-terminal residue" evidence="4">
    <location>
        <position position="620"/>
    </location>
</feature>
<name>A0AAD3E542_9CHLO</name>
<feature type="non-terminal residue" evidence="4">
    <location>
        <position position="1"/>
    </location>
</feature>
<reference evidence="4 5" key="1">
    <citation type="journal article" date="2021" name="Sci. Rep.">
        <title>Genome sequencing of the multicellular alga Astrephomene provides insights into convergent evolution of germ-soma differentiation.</title>
        <authorList>
            <person name="Yamashita S."/>
            <person name="Yamamoto K."/>
            <person name="Matsuzaki R."/>
            <person name="Suzuki S."/>
            <person name="Yamaguchi H."/>
            <person name="Hirooka S."/>
            <person name="Minakuchi Y."/>
            <person name="Miyagishima S."/>
            <person name="Kawachi M."/>
            <person name="Toyoda A."/>
            <person name="Nozaki H."/>
        </authorList>
    </citation>
    <scope>NUCLEOTIDE SEQUENCE [LARGE SCALE GENOMIC DNA]</scope>
    <source>
        <strain evidence="4 5">NIES-4017</strain>
    </source>
</reference>
<organism evidence="4 5">
    <name type="scientific">Astrephomene gubernaculifera</name>
    <dbReference type="NCBI Taxonomy" id="47775"/>
    <lineage>
        <taxon>Eukaryota</taxon>
        <taxon>Viridiplantae</taxon>
        <taxon>Chlorophyta</taxon>
        <taxon>core chlorophytes</taxon>
        <taxon>Chlorophyceae</taxon>
        <taxon>CS clade</taxon>
        <taxon>Chlamydomonadales</taxon>
        <taxon>Astrephomenaceae</taxon>
        <taxon>Astrephomene</taxon>
    </lineage>
</organism>
<feature type="domain" description="UDP-glucose:glycoprotein glucosyltransferase thioredoxin-like" evidence="3">
    <location>
        <begin position="384"/>
        <end position="603"/>
    </location>
</feature>
<dbReference type="PANTHER" id="PTHR11226:SF0">
    <property type="entry name" value="UDP-GLUCOSE:GLYCOPROTEIN GLUCOSYLTRANSFERASE"/>
    <property type="match status" value="1"/>
</dbReference>
<proteinExistence type="predicted"/>
<evidence type="ECO:0000256" key="1">
    <source>
        <dbReference type="SAM" id="MobiDB-lite"/>
    </source>
</evidence>
<dbReference type="GO" id="GO:0051082">
    <property type="term" value="F:unfolded protein binding"/>
    <property type="evidence" value="ECO:0007669"/>
    <property type="project" value="TreeGrafter"/>
</dbReference>
<keyword evidence="5" id="KW-1185">Reference proteome</keyword>
<dbReference type="GO" id="GO:0003980">
    <property type="term" value="F:UDP-glucose:glycoprotein glucosyltransferase activity"/>
    <property type="evidence" value="ECO:0007669"/>
    <property type="project" value="InterPro"/>
</dbReference>
<evidence type="ECO:0000259" key="2">
    <source>
        <dbReference type="Pfam" id="PF18402"/>
    </source>
</evidence>
<accession>A0AAD3E542</accession>
<dbReference type="GO" id="GO:0036503">
    <property type="term" value="P:ERAD pathway"/>
    <property type="evidence" value="ECO:0007669"/>
    <property type="project" value="TreeGrafter"/>
</dbReference>
<evidence type="ECO:0000313" key="5">
    <source>
        <dbReference type="Proteomes" id="UP001054857"/>
    </source>
</evidence>
<dbReference type="Pfam" id="PF18402">
    <property type="entry name" value="Thioredoxin_14"/>
    <property type="match status" value="1"/>
</dbReference>
<evidence type="ECO:0000313" key="4">
    <source>
        <dbReference type="EMBL" id="GFR53072.1"/>
    </source>
</evidence>
<dbReference type="AlphaFoldDB" id="A0AAD3E542"/>
<protein>
    <submittedName>
        <fullName evidence="4">Uncharacterized protein</fullName>
    </submittedName>
</protein>
<dbReference type="InterPro" id="IPR040692">
    <property type="entry name" value="UGGT_TRXL_3"/>
</dbReference>
<dbReference type="InterPro" id="IPR009448">
    <property type="entry name" value="UDP-g_GGtrans"/>
</dbReference>
<feature type="domain" description="UGGT thioredoxin-like" evidence="2">
    <location>
        <begin position="14"/>
        <end position="170"/>
    </location>
</feature>
<evidence type="ECO:0000259" key="3">
    <source>
        <dbReference type="Pfam" id="PF18403"/>
    </source>
</evidence>
<sequence length="620" mass="64007">EPRLSLGSPSTVATHVAWLNDLEKDAKYQRYGTSVAELLHTFPGRFRPLARNLFTSVAVAQPLCAPSLQLAGAVAQMWQAGYPLRFGVVFHLPSVVARVQQQRRHPHLQPQLPAWQDMDASEQFGRAFLTLRTAFGPAAAWRLWWEVAEEVGSGSSPEPRAAVEAAFSAAWAAAARSPPPGARARVAARKSGAEALQMLQEGAGYAAEAGMQLSDTAAWLLNKGLVAGQPPGPPAPPAPPAEGEGEEAAAAACRGEGGPLLWLNGVTWRGAASGEAAAQELLMRAMSDMQRMQEWVYFGRLNDDSGGGDMLAAVMELAGGGVERLNPRIGGQAAARRAQILPLAPLLSHPGRASLPALWKDASTAAASKSKSGSSAAPPGGPKRVAAVSHYVVADLRGEEGRELVAQALRFLADLAPAPASSPAPAKDARLVLLLNPASPTTATASSNSTAAAGGGAAVRQQPPSLLEALVLAAGWQVTHGSEEQLTSTTRGKVVSFLSRLFRDTALSARLASEEVAAGGGPGQQEELLTVVGSYAEEAGLDSAALLASLSPAADNTSTTSAAAAAADVASLLAVHSEICRTALQLVPGSAAVITNGRVTPVLTRPGAQPSELVAEDFPL</sequence>
<dbReference type="InterPro" id="IPR040525">
    <property type="entry name" value="UGGT_TRXL_4"/>
</dbReference>